<dbReference type="Proteomes" id="UP000070516">
    <property type="component" value="Chromosome"/>
</dbReference>
<evidence type="ECO:0000256" key="1">
    <source>
        <dbReference type="SAM" id="SignalP"/>
    </source>
</evidence>
<proteinExistence type="predicted"/>
<feature type="signal peptide" evidence="1">
    <location>
        <begin position="1"/>
        <end position="19"/>
    </location>
</feature>
<dbReference type="EMBL" id="CP014546">
    <property type="protein sequence ID" value="AMN82545.1"/>
    <property type="molecule type" value="Genomic_DNA"/>
</dbReference>
<name>A0A127I6T2_PSEAZ</name>
<dbReference type="InterPro" id="IPR022260">
    <property type="entry name" value="Integr_conj_element_PilL"/>
</dbReference>
<dbReference type="AlphaFoldDB" id="A0A127I6T2"/>
<evidence type="ECO:0008006" key="4">
    <source>
        <dbReference type="Google" id="ProtNLM"/>
    </source>
</evidence>
<feature type="chain" id="PRO_5007449468" description="Pilus assembly protein PilL" evidence="1">
    <location>
        <begin position="20"/>
        <end position="171"/>
    </location>
</feature>
<sequence>MIRHFIALAFLALVAGCTAQTTDQTPTPEVDSHRSTEPLKPDLYADGAVAEKEPVVRYGRYTLVRTLPSADQRDLLAQIIDVSIPANMHPSVGDAMQYVLDRSGYSLCAMDADLASNLYSRPLPSSQYKLGPMTLRNTLQVLAGPAWQVRVDEVKREVCYVLRQGYQTPQA</sequence>
<protein>
    <recommendedName>
        <fullName evidence="4">Pilus assembly protein PilL</fullName>
    </recommendedName>
</protein>
<dbReference type="KEGG" id="pazo:AYR47_31460"/>
<organism evidence="2 3">
    <name type="scientific">Pseudomonas azotoformans</name>
    <dbReference type="NCBI Taxonomy" id="47878"/>
    <lineage>
        <taxon>Bacteria</taxon>
        <taxon>Pseudomonadati</taxon>
        <taxon>Pseudomonadota</taxon>
        <taxon>Gammaproteobacteria</taxon>
        <taxon>Pseudomonadales</taxon>
        <taxon>Pseudomonadaceae</taxon>
        <taxon>Pseudomonas</taxon>
    </lineage>
</organism>
<reference evidence="2 3" key="1">
    <citation type="submission" date="2016-02" db="EMBL/GenBank/DDBJ databases">
        <title>Complete genome sequence of Pseudomonas azotoformans S4.</title>
        <authorList>
            <person name="Fang Y."/>
            <person name="Wu L."/>
            <person name="Feng G."/>
        </authorList>
    </citation>
    <scope>NUCLEOTIDE SEQUENCE [LARGE SCALE GENOMIC DNA]</scope>
    <source>
        <strain evidence="2 3">S4</strain>
    </source>
</reference>
<dbReference type="NCBIfam" id="TIGR03748">
    <property type="entry name" value="conj_PilL"/>
    <property type="match status" value="1"/>
</dbReference>
<accession>A0A127I6T2</accession>
<evidence type="ECO:0000313" key="2">
    <source>
        <dbReference type="EMBL" id="AMN82545.1"/>
    </source>
</evidence>
<dbReference type="PROSITE" id="PS51257">
    <property type="entry name" value="PROKAR_LIPOPROTEIN"/>
    <property type="match status" value="1"/>
</dbReference>
<evidence type="ECO:0000313" key="3">
    <source>
        <dbReference type="Proteomes" id="UP000070516"/>
    </source>
</evidence>
<gene>
    <name evidence="2" type="ORF">AYR47_31460</name>
</gene>
<keyword evidence="1" id="KW-0732">Signal</keyword>